<dbReference type="RefSeq" id="WP_244740386.1">
    <property type="nucleotide sequence ID" value="NZ_CP095071.1"/>
</dbReference>
<keyword evidence="1" id="KW-0732">Signal</keyword>
<reference evidence="2 3" key="1">
    <citation type="submission" date="2022-04" db="EMBL/GenBank/DDBJ databases">
        <title>Gracilibacillus sp. isolated from saltern.</title>
        <authorList>
            <person name="Won M."/>
            <person name="Lee C.-M."/>
            <person name="Woen H.-Y."/>
            <person name="Kwon S.-W."/>
        </authorList>
    </citation>
    <scope>NUCLEOTIDE SEQUENCE [LARGE SCALE GENOMIC DNA]</scope>
    <source>
        <strain evidence="2 3">SSPM10-3</strain>
    </source>
</reference>
<gene>
    <name evidence="2" type="ORF">MUN87_11920</name>
</gene>
<proteinExistence type="predicted"/>
<evidence type="ECO:0000313" key="3">
    <source>
        <dbReference type="Proteomes" id="UP000831537"/>
    </source>
</evidence>
<evidence type="ECO:0000256" key="1">
    <source>
        <dbReference type="SAM" id="SignalP"/>
    </source>
</evidence>
<protein>
    <recommendedName>
        <fullName evidence="4">Lipoprotein</fullName>
    </recommendedName>
</protein>
<organism evidence="2 3">
    <name type="scientific">Gracilibacillus salinarum</name>
    <dbReference type="NCBI Taxonomy" id="2932255"/>
    <lineage>
        <taxon>Bacteria</taxon>
        <taxon>Bacillati</taxon>
        <taxon>Bacillota</taxon>
        <taxon>Bacilli</taxon>
        <taxon>Bacillales</taxon>
        <taxon>Bacillaceae</taxon>
        <taxon>Gracilibacillus</taxon>
    </lineage>
</organism>
<dbReference type="PROSITE" id="PS51257">
    <property type="entry name" value="PROKAR_LIPOPROTEIN"/>
    <property type="match status" value="1"/>
</dbReference>
<dbReference type="Proteomes" id="UP000831537">
    <property type="component" value="Chromosome"/>
</dbReference>
<evidence type="ECO:0000313" key="2">
    <source>
        <dbReference type="EMBL" id="UOQ83469.1"/>
    </source>
</evidence>
<feature type="signal peptide" evidence="1">
    <location>
        <begin position="1"/>
        <end position="25"/>
    </location>
</feature>
<accession>A0ABY4GGY4</accession>
<dbReference type="EMBL" id="CP095071">
    <property type="protein sequence ID" value="UOQ83469.1"/>
    <property type="molecule type" value="Genomic_DNA"/>
</dbReference>
<name>A0ABY4GGY4_9BACI</name>
<keyword evidence="3" id="KW-1185">Reference proteome</keyword>
<feature type="chain" id="PRO_5046328941" description="Lipoprotein" evidence="1">
    <location>
        <begin position="26"/>
        <end position="187"/>
    </location>
</feature>
<sequence>MGKSFLLIMILVCVLAGCGQTSSTAIDDYLQTGTQLGEDVKDIMPVLDDLPDYEDVEYVYTHKRMLLFQAHSAALIVHYDQETYESEKEKLADHYTFLNHEISSDHSEGMIIPDFEFAINSYTFKVVKGNEESHTDYPKSFGMIANSDEKQRVAYLYFYDFDLDLIGDKGDRNAMVDFVKDYFDYDF</sequence>
<evidence type="ECO:0008006" key="4">
    <source>
        <dbReference type="Google" id="ProtNLM"/>
    </source>
</evidence>